<dbReference type="GO" id="GO:0008270">
    <property type="term" value="F:zinc ion binding"/>
    <property type="evidence" value="ECO:0007669"/>
    <property type="project" value="UniProtKB-KW"/>
</dbReference>
<dbReference type="EMBL" id="CAACVG010002644">
    <property type="protein sequence ID" value="VEN36732.1"/>
    <property type="molecule type" value="Genomic_DNA"/>
</dbReference>
<evidence type="ECO:0000313" key="4">
    <source>
        <dbReference type="EMBL" id="VEN36732.1"/>
    </source>
</evidence>
<accession>A0A653BME0</accession>
<name>A0A653BME0_CALMS</name>
<evidence type="ECO:0000313" key="5">
    <source>
        <dbReference type="Proteomes" id="UP000410492"/>
    </source>
</evidence>
<dbReference type="InterPro" id="IPR019080">
    <property type="entry name" value="YqaJ_viral_recombinase"/>
</dbReference>
<evidence type="ECO:0000256" key="2">
    <source>
        <dbReference type="SAM" id="MobiDB-lite"/>
    </source>
</evidence>
<evidence type="ECO:0000256" key="1">
    <source>
        <dbReference type="PROSITE-ProRule" id="PRU00325"/>
    </source>
</evidence>
<dbReference type="Pfam" id="PF09588">
    <property type="entry name" value="YqaJ"/>
    <property type="match status" value="1"/>
</dbReference>
<keyword evidence="1" id="KW-0479">Metal-binding</keyword>
<organism evidence="4 5">
    <name type="scientific">Callosobruchus maculatus</name>
    <name type="common">Southern cowpea weevil</name>
    <name type="synonym">Pulse bruchid</name>
    <dbReference type="NCBI Taxonomy" id="64391"/>
    <lineage>
        <taxon>Eukaryota</taxon>
        <taxon>Metazoa</taxon>
        <taxon>Ecdysozoa</taxon>
        <taxon>Arthropoda</taxon>
        <taxon>Hexapoda</taxon>
        <taxon>Insecta</taxon>
        <taxon>Pterygota</taxon>
        <taxon>Neoptera</taxon>
        <taxon>Endopterygota</taxon>
        <taxon>Coleoptera</taxon>
        <taxon>Polyphaga</taxon>
        <taxon>Cucujiformia</taxon>
        <taxon>Chrysomeloidea</taxon>
        <taxon>Chrysomelidae</taxon>
        <taxon>Bruchinae</taxon>
        <taxon>Bruchini</taxon>
        <taxon>Callosobruchus</taxon>
    </lineage>
</organism>
<feature type="compositionally biased region" description="Acidic residues" evidence="2">
    <location>
        <begin position="32"/>
        <end position="41"/>
    </location>
</feature>
<dbReference type="Pfam" id="PF04434">
    <property type="entry name" value="SWIM"/>
    <property type="match status" value="1"/>
</dbReference>
<dbReference type="PROSITE" id="PS50966">
    <property type="entry name" value="ZF_SWIM"/>
    <property type="match status" value="1"/>
</dbReference>
<dbReference type="Gene3D" id="3.90.320.10">
    <property type="match status" value="1"/>
</dbReference>
<dbReference type="PANTHER" id="PTHR46599:SF6">
    <property type="entry name" value="DUAL SPECIFICITY PHOSPHATASE 26"/>
    <property type="match status" value="1"/>
</dbReference>
<gene>
    <name evidence="4" type="ORF">CALMAC_LOCUS2238</name>
</gene>
<dbReference type="CDD" id="cd22343">
    <property type="entry name" value="PDDEXK_lambda_exonuclease-like"/>
    <property type="match status" value="1"/>
</dbReference>
<reference evidence="4 5" key="1">
    <citation type="submission" date="2019-01" db="EMBL/GenBank/DDBJ databases">
        <authorList>
            <person name="Sayadi A."/>
        </authorList>
    </citation>
    <scope>NUCLEOTIDE SEQUENCE [LARGE SCALE GENOMIC DNA]</scope>
</reference>
<dbReference type="InterPro" id="IPR029526">
    <property type="entry name" value="PGBD"/>
</dbReference>
<keyword evidence="1" id="KW-0863">Zinc-finger</keyword>
<feature type="compositionally biased region" description="Basic and acidic residues" evidence="2">
    <location>
        <begin position="42"/>
        <end position="51"/>
    </location>
</feature>
<dbReference type="GO" id="GO:0006281">
    <property type="term" value="P:DNA repair"/>
    <property type="evidence" value="ECO:0007669"/>
    <property type="project" value="UniProtKB-ARBA"/>
</dbReference>
<evidence type="ECO:0000259" key="3">
    <source>
        <dbReference type="PROSITE" id="PS50966"/>
    </source>
</evidence>
<dbReference type="InterPro" id="IPR011604">
    <property type="entry name" value="PDDEXK-like_dom_sf"/>
</dbReference>
<dbReference type="SUPFAM" id="SSF52980">
    <property type="entry name" value="Restriction endonuclease-like"/>
    <property type="match status" value="1"/>
</dbReference>
<keyword evidence="5" id="KW-1185">Reference proteome</keyword>
<proteinExistence type="predicted"/>
<protein>
    <recommendedName>
        <fullName evidence="3">SWIM-type domain-containing protein</fullName>
    </recommendedName>
</protein>
<dbReference type="Proteomes" id="UP000410492">
    <property type="component" value="Unassembled WGS sequence"/>
</dbReference>
<feature type="domain" description="SWIM-type" evidence="3">
    <location>
        <begin position="618"/>
        <end position="655"/>
    </location>
</feature>
<dbReference type="AlphaFoldDB" id="A0A653BME0"/>
<dbReference type="PANTHER" id="PTHR46599">
    <property type="entry name" value="PIGGYBAC TRANSPOSABLE ELEMENT-DERIVED PROTEIN 4"/>
    <property type="match status" value="1"/>
</dbReference>
<keyword evidence="1" id="KW-0862">Zinc</keyword>
<dbReference type="Pfam" id="PF13843">
    <property type="entry name" value="DDE_Tnp_1_7"/>
    <property type="match status" value="1"/>
</dbReference>
<sequence length="978" mass="111395">MARKFLTDKELEDIILNDSDFEEGPRVSAGLEDSDSDLSDAESEHTDHDTDSEQEFSDGDNIQDNLYDAISGDVSNQETSSSSYFYGKSRYKWSRDPPTRDRRTPAHNIVTHLPGLRGSARLTNPTTPLQAWQLLFTDEILEVILKHTNAKITELSAKYHSENVTYVNHLSMSELKAFLGLNILAGVFKSGREDADSLWATDGTGRDIFRATMTLKRFLFLLCAIRFDDPDSRADRIASGDTAAAVSEVFKSFIKNCSTNYTCSEFATVDEMLVPFRGKCKFRMYMKSKPAKYGLKIMCLCDARTHYLINAFIYTGKNVLRRNPKKLSIPTLDVLDLVSPIENTNRNITGDNWFTSNELVSELKSRGLTYVGTMRKNKRDIPPQFQPNKSRTAQSSIFGFTGDRTLVSFVPKRNRSVILLSSMHHTDLVNKESNKPEINEFYNSTKSVAKPEDKMTRKKFNVLLGKALIQEHLQERLSLNISREMKNIIRKVLGIAEQNQPDATDLQSPPAKRMRCVLCPRSKDRKTPMTCSKCRKPICKQHAQQRFVCNACTTASEIMASKHVLRFSVIVNFFKEEEKLINRGENAVESGHVTDMIFDSQLLVLRGNVHASMRDRIYKVELKLDADKEIMDATCTCPRGQYMCHHMAALAIFGYQNISVTDVSCQWSKKKPVGDNVKTIKELFPKVKDHRSVADAIPDSKVDEFKQKLSIYKNAVGFCWLLKDDPKVVDEILDVESLVFAEDYLKAQDKEAYLIDKLKMDQHKIENVALKTTGQAENDMWLVARKNRLTSSNFGAILAAVNRNKYPPSLFKKLTESYTLDGIKAIQWGKQHESSGISLLEAEENLKVQKTGLWLDTCGFLGGSPDGLVNEDAIVEVKCPYKLRESKSLAEDLKDKTYIIYFDENDIIQLNENHLYYHQIQGNLWLTKRKFCYLVIWTPQESLIYSIAANKDWEKNVNILKTFYLNVYIPFLCGNKEV</sequence>
<dbReference type="InterPro" id="IPR007527">
    <property type="entry name" value="Znf_SWIM"/>
</dbReference>
<dbReference type="InterPro" id="IPR011335">
    <property type="entry name" value="Restrct_endonuc-II-like"/>
</dbReference>
<feature type="region of interest" description="Disordered" evidence="2">
    <location>
        <begin position="16"/>
        <end position="64"/>
    </location>
</feature>
<dbReference type="OrthoDB" id="6108535at2759"/>